<sequence length="300" mass="34042">MFDICKRFVERGAAGLRTGPRGPEPGHGRFLDAEQETEARDLIRRHTPDEMDLPFALWSRAAVRELILRRFGVRLAVRSMGTHLARWGFTAQKPLRRAYEQDPAAVRRWLRRDYPAIAARARAESGAVFWGDETGLRSDDVRGRSYAPRGRTPTVRVPHRRAGLGLISAVTNKGELRWMVLDGAVKAPSLLRFLGRLVRDAGQKIFLILDRLPVHRSAKVRAWLAGREAEIEVFHLPPYSPELNPDEGVNADLKQAVTRKAPTRSKQQLKRAAIGHMRKLSKSPHRVRSFFGHKTFRYAA</sequence>
<evidence type="ECO:0000313" key="3">
    <source>
        <dbReference type="EMBL" id="CAA9263489.1"/>
    </source>
</evidence>
<dbReference type="Gene3D" id="3.30.420.10">
    <property type="entry name" value="Ribonuclease H-like superfamily/Ribonuclease H"/>
    <property type="match status" value="1"/>
</dbReference>
<dbReference type="AlphaFoldDB" id="A0A6J4IY81"/>
<evidence type="ECO:0000259" key="1">
    <source>
        <dbReference type="Pfam" id="PF13358"/>
    </source>
</evidence>
<dbReference type="Pfam" id="PF13592">
    <property type="entry name" value="HTH_33"/>
    <property type="match status" value="1"/>
</dbReference>
<proteinExistence type="predicted"/>
<dbReference type="InterPro" id="IPR038717">
    <property type="entry name" value="Tc1-like_DDE_dom"/>
</dbReference>
<dbReference type="NCBIfam" id="NF033545">
    <property type="entry name" value="transpos_IS630"/>
    <property type="match status" value="1"/>
</dbReference>
<feature type="domain" description="Winged helix-turn helix" evidence="2">
    <location>
        <begin position="55"/>
        <end position="111"/>
    </location>
</feature>
<evidence type="ECO:0000259" key="2">
    <source>
        <dbReference type="Pfam" id="PF13592"/>
    </source>
</evidence>
<dbReference type="PANTHER" id="PTHR46564">
    <property type="entry name" value="TRANSPOSASE"/>
    <property type="match status" value="1"/>
</dbReference>
<gene>
    <name evidence="3" type="ORF">AVDCRST_MAG04-2735</name>
</gene>
<reference evidence="3" key="1">
    <citation type="submission" date="2020-02" db="EMBL/GenBank/DDBJ databases">
        <authorList>
            <person name="Meier V. D."/>
        </authorList>
    </citation>
    <scope>NUCLEOTIDE SEQUENCE</scope>
    <source>
        <strain evidence="3">AVDCRST_MAG04</strain>
    </source>
</reference>
<accession>A0A6J4IY81</accession>
<dbReference type="EMBL" id="CADCTL010000189">
    <property type="protein sequence ID" value="CAA9263489.1"/>
    <property type="molecule type" value="Genomic_DNA"/>
</dbReference>
<dbReference type="InterPro" id="IPR036397">
    <property type="entry name" value="RNaseH_sf"/>
</dbReference>
<dbReference type="PANTHER" id="PTHR46564:SF1">
    <property type="entry name" value="TRANSPOSASE"/>
    <property type="match status" value="1"/>
</dbReference>
<dbReference type="GO" id="GO:0003676">
    <property type="term" value="F:nucleic acid binding"/>
    <property type="evidence" value="ECO:0007669"/>
    <property type="project" value="InterPro"/>
</dbReference>
<organism evidence="3">
    <name type="scientific">uncultured Acetobacteraceae bacterium</name>
    <dbReference type="NCBI Taxonomy" id="169975"/>
    <lineage>
        <taxon>Bacteria</taxon>
        <taxon>Pseudomonadati</taxon>
        <taxon>Pseudomonadota</taxon>
        <taxon>Alphaproteobacteria</taxon>
        <taxon>Acetobacterales</taxon>
        <taxon>Acetobacteraceae</taxon>
        <taxon>environmental samples</taxon>
    </lineage>
</organism>
<dbReference type="InterPro" id="IPR047655">
    <property type="entry name" value="Transpos_IS630-like"/>
</dbReference>
<feature type="domain" description="Tc1-like transposase DDE" evidence="1">
    <location>
        <begin position="128"/>
        <end position="270"/>
    </location>
</feature>
<dbReference type="Pfam" id="PF13358">
    <property type="entry name" value="DDE_3"/>
    <property type="match status" value="1"/>
</dbReference>
<dbReference type="InterPro" id="IPR025959">
    <property type="entry name" value="Winged_HTH_dom"/>
</dbReference>
<name>A0A6J4IY81_9PROT</name>
<protein>
    <submittedName>
        <fullName evidence="3">Mobile element protein</fullName>
    </submittedName>
</protein>